<evidence type="ECO:0000313" key="2">
    <source>
        <dbReference type="Proteomes" id="UP000709295"/>
    </source>
</evidence>
<keyword evidence="2" id="KW-1185">Reference proteome</keyword>
<protein>
    <submittedName>
        <fullName evidence="1">Uncharacterized protein</fullName>
    </submittedName>
</protein>
<reference evidence="1" key="1">
    <citation type="submission" date="2021-01" db="EMBL/GenBank/DDBJ databases">
        <title>Phytophthora aleatoria, a newly-described species from Pinus radiata is distinct from Phytophthora cactorum isolates based on comparative genomics.</title>
        <authorList>
            <person name="Mcdougal R."/>
            <person name="Panda P."/>
            <person name="Williams N."/>
            <person name="Studholme D.J."/>
        </authorList>
    </citation>
    <scope>NUCLEOTIDE SEQUENCE</scope>
    <source>
        <strain evidence="1">NZFS 4037</strain>
    </source>
</reference>
<gene>
    <name evidence="1" type="ORF">JG688_00008783</name>
</gene>
<comment type="caution">
    <text evidence="1">The sequence shown here is derived from an EMBL/GenBank/DDBJ whole genome shotgun (WGS) entry which is preliminary data.</text>
</comment>
<accession>A0A8J5IHJ8</accession>
<proteinExistence type="predicted"/>
<dbReference type="Proteomes" id="UP000709295">
    <property type="component" value="Unassembled WGS sequence"/>
</dbReference>
<organism evidence="1 2">
    <name type="scientific">Phytophthora aleatoria</name>
    <dbReference type="NCBI Taxonomy" id="2496075"/>
    <lineage>
        <taxon>Eukaryota</taxon>
        <taxon>Sar</taxon>
        <taxon>Stramenopiles</taxon>
        <taxon>Oomycota</taxon>
        <taxon>Peronosporomycetes</taxon>
        <taxon>Peronosporales</taxon>
        <taxon>Peronosporaceae</taxon>
        <taxon>Phytophthora</taxon>
    </lineage>
</organism>
<feature type="non-terminal residue" evidence="1">
    <location>
        <position position="230"/>
    </location>
</feature>
<sequence length="230" mass="26039">LVGRPGVFWDKVRTNYSLNAQVMTAEELLAQWQTMVQSMDEFLKLFQQKYFQSRQNLRSDLACVGLSYKWAAAEYNAKTGKAFREQDAIVEGGLTIATHTFPQAASGTVHLRGEDGGNQELDRRVRQRLNVESPILQGSKTEILLSPLGSTSSELSPSSAQSPLQKPSILLSEHLEMRKVVVMERRLDLEIMTQSQEGLSDDAVEYLRWQRRLVLAKMRQQARGINKDQV</sequence>
<evidence type="ECO:0000313" key="1">
    <source>
        <dbReference type="EMBL" id="KAG6962079.1"/>
    </source>
</evidence>
<name>A0A8J5IHJ8_9STRA</name>
<dbReference type="EMBL" id="JAENGY010000479">
    <property type="protein sequence ID" value="KAG6962079.1"/>
    <property type="molecule type" value="Genomic_DNA"/>
</dbReference>
<dbReference type="AlphaFoldDB" id="A0A8J5IHJ8"/>